<dbReference type="AlphaFoldDB" id="A0A840HS57"/>
<dbReference type="Pfam" id="PF13689">
    <property type="entry name" value="DUF4154"/>
    <property type="match status" value="1"/>
</dbReference>
<dbReference type="Proteomes" id="UP000575068">
    <property type="component" value="Unassembled WGS sequence"/>
</dbReference>
<organism evidence="2 3">
    <name type="scientific">Rhizorhapis suberifaciens</name>
    <name type="common">corky root of lettuce</name>
    <dbReference type="NCBI Taxonomy" id="13656"/>
    <lineage>
        <taxon>Bacteria</taxon>
        <taxon>Pseudomonadati</taxon>
        <taxon>Pseudomonadota</taxon>
        <taxon>Alphaproteobacteria</taxon>
        <taxon>Sphingomonadales</taxon>
        <taxon>Sphingomonadaceae</taxon>
        <taxon>Rhizorhapis</taxon>
    </lineage>
</organism>
<evidence type="ECO:0000313" key="2">
    <source>
        <dbReference type="EMBL" id="MBB4640815.1"/>
    </source>
</evidence>
<gene>
    <name evidence="2" type="ORF">HNQ99_001108</name>
</gene>
<name>A0A840HS57_9SPHN</name>
<protein>
    <recommendedName>
        <fullName evidence="4">YfiR family protein</fullName>
    </recommendedName>
</protein>
<dbReference type="RefSeq" id="WP_184474636.1">
    <property type="nucleotide sequence ID" value="NZ_JACHOV010000003.1"/>
</dbReference>
<feature type="chain" id="PRO_5032860938" description="YfiR family protein" evidence="1">
    <location>
        <begin position="27"/>
        <end position="185"/>
    </location>
</feature>
<comment type="caution">
    <text evidence="2">The sequence shown here is derived from an EMBL/GenBank/DDBJ whole genome shotgun (WGS) entry which is preliminary data.</text>
</comment>
<feature type="signal peptide" evidence="1">
    <location>
        <begin position="1"/>
        <end position="26"/>
    </location>
</feature>
<keyword evidence="1" id="KW-0732">Signal</keyword>
<evidence type="ECO:0008006" key="4">
    <source>
        <dbReference type="Google" id="ProtNLM"/>
    </source>
</evidence>
<dbReference type="InterPro" id="IPR025293">
    <property type="entry name" value="YfiR/HmsC-like"/>
</dbReference>
<sequence>MARYFFTRSVIGLALALTLPQQTVSAQSTQLETKVKAAFLPKFAAYVNWPPGALGAADDPIRLCIIGRNNFGQNLDEAAASERIGQHVVEVSRLKSVADAGGCHIAFLGGSATESATAMLDALKGQPILTVTDARFGNDRGIVHFVLKDGRVRFHIDDALAAANNLGISARLLSLAVSVRQRGRA</sequence>
<reference evidence="2 3" key="1">
    <citation type="submission" date="2020-08" db="EMBL/GenBank/DDBJ databases">
        <title>Genomic Encyclopedia of Type Strains, Phase IV (KMG-IV): sequencing the most valuable type-strain genomes for metagenomic binning, comparative biology and taxonomic classification.</title>
        <authorList>
            <person name="Goeker M."/>
        </authorList>
    </citation>
    <scope>NUCLEOTIDE SEQUENCE [LARGE SCALE GENOMIC DNA]</scope>
    <source>
        <strain evidence="2 3">DSM 7465</strain>
    </source>
</reference>
<keyword evidence="3" id="KW-1185">Reference proteome</keyword>
<proteinExistence type="predicted"/>
<evidence type="ECO:0000313" key="3">
    <source>
        <dbReference type="Proteomes" id="UP000575068"/>
    </source>
</evidence>
<evidence type="ECO:0000256" key="1">
    <source>
        <dbReference type="SAM" id="SignalP"/>
    </source>
</evidence>
<dbReference type="EMBL" id="JACHOV010000003">
    <property type="protein sequence ID" value="MBB4640815.1"/>
    <property type="molecule type" value="Genomic_DNA"/>
</dbReference>
<accession>A0A840HS57</accession>